<keyword evidence="1" id="KW-0732">Signal</keyword>
<protein>
    <submittedName>
        <fullName evidence="2">Uncharacterized protein</fullName>
    </submittedName>
</protein>
<dbReference type="EMBL" id="JBBWWR010000017">
    <property type="protein sequence ID" value="KAK8945762.1"/>
    <property type="molecule type" value="Genomic_DNA"/>
</dbReference>
<gene>
    <name evidence="2" type="ORF">KSP40_PGU019886</name>
</gene>
<dbReference type="Proteomes" id="UP001412067">
    <property type="component" value="Unassembled WGS sequence"/>
</dbReference>
<accession>A0ABR2LNU3</accession>
<proteinExistence type="predicted"/>
<organism evidence="2 3">
    <name type="scientific">Platanthera guangdongensis</name>
    <dbReference type="NCBI Taxonomy" id="2320717"/>
    <lineage>
        <taxon>Eukaryota</taxon>
        <taxon>Viridiplantae</taxon>
        <taxon>Streptophyta</taxon>
        <taxon>Embryophyta</taxon>
        <taxon>Tracheophyta</taxon>
        <taxon>Spermatophyta</taxon>
        <taxon>Magnoliopsida</taxon>
        <taxon>Liliopsida</taxon>
        <taxon>Asparagales</taxon>
        <taxon>Orchidaceae</taxon>
        <taxon>Orchidoideae</taxon>
        <taxon>Orchideae</taxon>
        <taxon>Orchidinae</taxon>
        <taxon>Platanthera</taxon>
    </lineage>
</organism>
<comment type="caution">
    <text evidence="2">The sequence shown here is derived from an EMBL/GenBank/DDBJ whole genome shotgun (WGS) entry which is preliminary data.</text>
</comment>
<feature type="signal peptide" evidence="1">
    <location>
        <begin position="1"/>
        <end position="21"/>
    </location>
</feature>
<keyword evidence="3" id="KW-1185">Reference proteome</keyword>
<feature type="chain" id="PRO_5047168157" evidence="1">
    <location>
        <begin position="22"/>
        <end position="268"/>
    </location>
</feature>
<reference evidence="2 3" key="1">
    <citation type="journal article" date="2022" name="Nat. Plants">
        <title>Genomes of leafy and leafless Platanthera orchids illuminate the evolution of mycoheterotrophy.</title>
        <authorList>
            <person name="Li M.H."/>
            <person name="Liu K.W."/>
            <person name="Li Z."/>
            <person name="Lu H.C."/>
            <person name="Ye Q.L."/>
            <person name="Zhang D."/>
            <person name="Wang J.Y."/>
            <person name="Li Y.F."/>
            <person name="Zhong Z.M."/>
            <person name="Liu X."/>
            <person name="Yu X."/>
            <person name="Liu D.K."/>
            <person name="Tu X.D."/>
            <person name="Liu B."/>
            <person name="Hao Y."/>
            <person name="Liao X.Y."/>
            <person name="Jiang Y.T."/>
            <person name="Sun W.H."/>
            <person name="Chen J."/>
            <person name="Chen Y.Q."/>
            <person name="Ai Y."/>
            <person name="Zhai J.W."/>
            <person name="Wu S.S."/>
            <person name="Zhou Z."/>
            <person name="Hsiao Y.Y."/>
            <person name="Wu W.L."/>
            <person name="Chen Y.Y."/>
            <person name="Lin Y.F."/>
            <person name="Hsu J.L."/>
            <person name="Li C.Y."/>
            <person name="Wang Z.W."/>
            <person name="Zhao X."/>
            <person name="Zhong W.Y."/>
            <person name="Ma X.K."/>
            <person name="Ma L."/>
            <person name="Huang J."/>
            <person name="Chen G.Z."/>
            <person name="Huang M.Z."/>
            <person name="Huang L."/>
            <person name="Peng D.H."/>
            <person name="Luo Y.B."/>
            <person name="Zou S.Q."/>
            <person name="Chen S.P."/>
            <person name="Lan S."/>
            <person name="Tsai W.C."/>
            <person name="Van de Peer Y."/>
            <person name="Liu Z.J."/>
        </authorList>
    </citation>
    <scope>NUCLEOTIDE SEQUENCE [LARGE SCALE GENOMIC DNA]</scope>
    <source>
        <strain evidence="2">Lor288</strain>
    </source>
</reference>
<name>A0ABR2LNU3_9ASPA</name>
<evidence type="ECO:0000313" key="2">
    <source>
        <dbReference type="EMBL" id="KAK8945762.1"/>
    </source>
</evidence>
<sequence>MHHHHQYFPTLLLIMTTQLQSMCPKTQYFACSRVLLWPFISPVKLPPKIGQAQAVALRLKKIRYVDLAPKCRATTLGMGEPFPSSSPLTDLVKSFYEHLNKKDMKKLKEQFDSNCVFEDLAYPSSFKGEVFFFSTKDVTADGGWSARESAGNCVCQAVHAQEDGRGAAARKAAAHGRTCVGPPIACGTTGHALSGYTLRFAMGSLRRARLLRQTGRGRGALPHRVQDSEGAAFSPIASNILPDDVLCELTDDCARVEDSTGHIIHMVF</sequence>
<evidence type="ECO:0000313" key="3">
    <source>
        <dbReference type="Proteomes" id="UP001412067"/>
    </source>
</evidence>
<evidence type="ECO:0000256" key="1">
    <source>
        <dbReference type="SAM" id="SignalP"/>
    </source>
</evidence>